<dbReference type="InterPro" id="IPR017853">
    <property type="entry name" value="GH"/>
</dbReference>
<dbReference type="GO" id="GO:0035091">
    <property type="term" value="F:phosphatidylinositol binding"/>
    <property type="evidence" value="ECO:0007669"/>
    <property type="project" value="InterPro"/>
</dbReference>
<dbReference type="EnsemblProtists" id="HpaT807795">
    <property type="protein sequence ID" value="HpaP807795"/>
    <property type="gene ID" value="HpaG807795"/>
</dbReference>
<dbReference type="InterPro" id="IPR041625">
    <property type="entry name" value="Beta-mannosidase_Ig"/>
</dbReference>
<sequence length="720" mass="79949">MGILYWQLNDIWQGSSWSSIEHAGRWKSLHYVAKRAFAPFILSAHEQSSGEAVQVYGVSDMNQVLLVDVVYELRRVKCGSLVKSIVHTAIEIPVLESRWIDELDVDTLLDHNGTSCCRRSCYLHIRCIVMTSGSGSEVVSACEDTHHFFAPFKHLTLGQGEVTVHSVKKLNADNVAAMFSVELVSTDFVALFVEVDVPGVLGYWSSNSFLMVGNATKTLTFTLADSQEADKVSVATFSHLIAVNWLQKSADKSIVNVAVINRVLPGQLSHYVLVMRSSSSLFYLQNGRPYSHRAAPIPQRLVHPRLFDPPRTQPQESQARDTRTAAVAPSRPQRSVHFADSVPPPETSEASSQYQILAPVAAAFSGLELRCPVCGTSNDTTSTSRCYACESHLTMIDEQRARRSVDTVRGSWPTVTAVSPSSGTLSMSRDGRLVIYEGYFSCVILDTEVVTTAQGGTCQVFVMCCTWQPRELDAGRGYPTRASWYVSQRFSHFEKLHKVLKRRFARLTTASMPPFPAKYHLMDRREKRKQGLAIYMPRLLEMCASLSTAQRMPELDEFLDIARQVQFFRSQRPHVASRAASAPVREADSTRLPLQSTAPPMDEVELAQAEGAVRLLAEAVRNAQGDVRGDRTVQHHLDVCIRLAPSLQRSAEVDNPFTNADLVPHAMQCQEDLQQAVAMYNDALLAVSDAAPIQQQQVQPERYVQAQPIFGRNIVHASAA</sequence>
<reference evidence="4" key="2">
    <citation type="submission" date="2015-06" db="UniProtKB">
        <authorList>
            <consortium name="EnsemblProtists"/>
        </authorList>
    </citation>
    <scope>IDENTIFICATION</scope>
    <source>
        <strain evidence="4">Emoy2</strain>
    </source>
</reference>
<dbReference type="InParanoid" id="M4BN08"/>
<dbReference type="SUPFAM" id="SSF51445">
    <property type="entry name" value="(Trans)glycosidases"/>
    <property type="match status" value="1"/>
</dbReference>
<dbReference type="GO" id="GO:0004567">
    <property type="term" value="F:beta-mannosidase activity"/>
    <property type="evidence" value="ECO:0007669"/>
    <property type="project" value="TreeGrafter"/>
</dbReference>
<feature type="region of interest" description="Disordered" evidence="2">
    <location>
        <begin position="304"/>
        <end position="351"/>
    </location>
</feature>
<evidence type="ECO:0000313" key="5">
    <source>
        <dbReference type="Proteomes" id="UP000011713"/>
    </source>
</evidence>
<dbReference type="GO" id="GO:0006516">
    <property type="term" value="P:glycoprotein catabolic process"/>
    <property type="evidence" value="ECO:0007669"/>
    <property type="project" value="TreeGrafter"/>
</dbReference>
<keyword evidence="1" id="KW-0378">Hydrolase</keyword>
<dbReference type="SUPFAM" id="SSF64268">
    <property type="entry name" value="PX domain"/>
    <property type="match status" value="1"/>
</dbReference>
<proteinExistence type="predicted"/>
<keyword evidence="5" id="KW-1185">Reference proteome</keyword>
<dbReference type="Proteomes" id="UP000011713">
    <property type="component" value="Unassembled WGS sequence"/>
</dbReference>
<dbReference type="STRING" id="559515.M4BN08"/>
<dbReference type="eggNOG" id="KOG2230">
    <property type="taxonomic scope" value="Eukaryota"/>
</dbReference>
<dbReference type="InterPro" id="IPR036871">
    <property type="entry name" value="PX_dom_sf"/>
</dbReference>
<dbReference type="InterPro" id="IPR013783">
    <property type="entry name" value="Ig-like_fold"/>
</dbReference>
<evidence type="ECO:0000256" key="1">
    <source>
        <dbReference type="ARBA" id="ARBA00023295"/>
    </source>
</evidence>
<dbReference type="PROSITE" id="PS50195">
    <property type="entry name" value="PX"/>
    <property type="match status" value="1"/>
</dbReference>
<accession>M4BN08</accession>
<dbReference type="EMBL" id="JH598440">
    <property type="status" value="NOT_ANNOTATED_CDS"/>
    <property type="molecule type" value="Genomic_DNA"/>
</dbReference>
<dbReference type="Pfam" id="PF17753">
    <property type="entry name" value="Ig_mannosidase"/>
    <property type="match status" value="1"/>
</dbReference>
<protein>
    <recommendedName>
        <fullName evidence="3">PX domain-containing protein</fullName>
    </recommendedName>
</protein>
<dbReference type="HOGENOM" id="CLU_384253_0_0_1"/>
<dbReference type="PANTHER" id="PTHR43730">
    <property type="entry name" value="BETA-MANNOSIDASE"/>
    <property type="match status" value="1"/>
</dbReference>
<evidence type="ECO:0000313" key="4">
    <source>
        <dbReference type="EnsemblProtists" id="HpaP807795"/>
    </source>
</evidence>
<feature type="domain" description="PX" evidence="3">
    <location>
        <begin position="439"/>
        <end position="575"/>
    </location>
</feature>
<keyword evidence="1" id="KW-0326">Glycosidase</keyword>
<dbReference type="AlphaFoldDB" id="M4BN08"/>
<dbReference type="VEuPathDB" id="FungiDB:HpaG807795"/>
<organism evidence="4 5">
    <name type="scientific">Hyaloperonospora arabidopsidis (strain Emoy2)</name>
    <name type="common">Downy mildew agent</name>
    <name type="synonym">Peronospora arabidopsidis</name>
    <dbReference type="NCBI Taxonomy" id="559515"/>
    <lineage>
        <taxon>Eukaryota</taxon>
        <taxon>Sar</taxon>
        <taxon>Stramenopiles</taxon>
        <taxon>Oomycota</taxon>
        <taxon>Peronosporomycetes</taxon>
        <taxon>Peronosporales</taxon>
        <taxon>Peronosporaceae</taxon>
        <taxon>Hyaloperonospora</taxon>
    </lineage>
</organism>
<dbReference type="PANTHER" id="PTHR43730:SF1">
    <property type="entry name" value="BETA-MANNOSIDASE"/>
    <property type="match status" value="1"/>
</dbReference>
<evidence type="ECO:0000259" key="3">
    <source>
        <dbReference type="PROSITE" id="PS50195"/>
    </source>
</evidence>
<evidence type="ECO:0000256" key="2">
    <source>
        <dbReference type="SAM" id="MobiDB-lite"/>
    </source>
</evidence>
<dbReference type="Gene3D" id="2.60.40.10">
    <property type="entry name" value="Immunoglobulins"/>
    <property type="match status" value="1"/>
</dbReference>
<reference evidence="5" key="1">
    <citation type="journal article" date="2010" name="Science">
        <title>Signatures of adaptation to obligate biotrophy in the Hyaloperonospora arabidopsidis genome.</title>
        <authorList>
            <person name="Baxter L."/>
            <person name="Tripathy S."/>
            <person name="Ishaque N."/>
            <person name="Boot N."/>
            <person name="Cabral A."/>
            <person name="Kemen E."/>
            <person name="Thines M."/>
            <person name="Ah-Fong A."/>
            <person name="Anderson R."/>
            <person name="Badejoko W."/>
            <person name="Bittner-Eddy P."/>
            <person name="Boore J.L."/>
            <person name="Chibucos M.C."/>
            <person name="Coates M."/>
            <person name="Dehal P."/>
            <person name="Delehaunty K."/>
            <person name="Dong S."/>
            <person name="Downton P."/>
            <person name="Dumas B."/>
            <person name="Fabro G."/>
            <person name="Fronick C."/>
            <person name="Fuerstenberg S.I."/>
            <person name="Fulton L."/>
            <person name="Gaulin E."/>
            <person name="Govers F."/>
            <person name="Hughes L."/>
            <person name="Humphray S."/>
            <person name="Jiang R.H."/>
            <person name="Judelson H."/>
            <person name="Kamoun S."/>
            <person name="Kyung K."/>
            <person name="Meijer H."/>
            <person name="Minx P."/>
            <person name="Morris P."/>
            <person name="Nelson J."/>
            <person name="Phuntumart V."/>
            <person name="Qutob D."/>
            <person name="Rehmany A."/>
            <person name="Rougon-Cardoso A."/>
            <person name="Ryden P."/>
            <person name="Torto-Alalibo T."/>
            <person name="Studholme D."/>
            <person name="Wang Y."/>
            <person name="Win J."/>
            <person name="Wood J."/>
            <person name="Clifton S.W."/>
            <person name="Rogers J."/>
            <person name="Van den Ackerveken G."/>
            <person name="Jones J.D."/>
            <person name="McDowell J.M."/>
            <person name="Beynon J."/>
            <person name="Tyler B.M."/>
        </authorList>
    </citation>
    <scope>NUCLEOTIDE SEQUENCE [LARGE SCALE GENOMIC DNA]</scope>
    <source>
        <strain evidence="5">Emoy2</strain>
    </source>
</reference>
<dbReference type="CDD" id="cd06093">
    <property type="entry name" value="PX_domain"/>
    <property type="match status" value="1"/>
</dbReference>
<dbReference type="InterPro" id="IPR050887">
    <property type="entry name" value="Beta-mannosidase_GH2"/>
</dbReference>
<dbReference type="Gene3D" id="3.30.1520.10">
    <property type="entry name" value="Phox-like domain"/>
    <property type="match status" value="1"/>
</dbReference>
<name>M4BN08_HYAAE</name>
<dbReference type="InterPro" id="IPR001683">
    <property type="entry name" value="PX_dom"/>
</dbReference>
<dbReference type="Pfam" id="PF17786">
    <property type="entry name" value="Mannosidase_ig"/>
    <property type="match status" value="1"/>
</dbReference>
<dbReference type="Pfam" id="PF00787">
    <property type="entry name" value="PX"/>
    <property type="match status" value="1"/>
</dbReference>
<dbReference type="Gene3D" id="3.20.20.80">
    <property type="entry name" value="Glycosidases"/>
    <property type="match status" value="1"/>
</dbReference>
<dbReference type="InterPro" id="IPR041447">
    <property type="entry name" value="Mannosidase_ig"/>
</dbReference>